<dbReference type="Gene3D" id="3.40.710.10">
    <property type="entry name" value="DD-peptidase/beta-lactamase superfamily"/>
    <property type="match status" value="1"/>
</dbReference>
<dbReference type="EMBL" id="SWMS01000002">
    <property type="protein sequence ID" value="TKG72790.1"/>
    <property type="molecule type" value="Genomic_DNA"/>
</dbReference>
<name>A0ABY2SA48_9PSEU</name>
<feature type="compositionally biased region" description="Basic and acidic residues" evidence="1">
    <location>
        <begin position="133"/>
        <end position="142"/>
    </location>
</feature>
<reference evidence="3 4" key="1">
    <citation type="journal article" date="2015" name="Antonie Van Leeuwenhoek">
        <title>Prauserella endophytica sp. nov., an endophytic actinobacterium isolated from Tamarix taklamakanensis.</title>
        <authorList>
            <person name="Liu J.M."/>
            <person name="Habden X."/>
            <person name="Guo L."/>
            <person name="Tuo L."/>
            <person name="Jiang Z.K."/>
            <person name="Liu S.W."/>
            <person name="Liu X.F."/>
            <person name="Chen L."/>
            <person name="Li R.F."/>
            <person name="Zhang Y.Q."/>
            <person name="Sun C.H."/>
        </authorList>
    </citation>
    <scope>NUCLEOTIDE SEQUENCE [LARGE SCALE GENOMIC DNA]</scope>
    <source>
        <strain evidence="3 4">CGMCC 4.7182</strain>
    </source>
</reference>
<feature type="region of interest" description="Disordered" evidence="1">
    <location>
        <begin position="133"/>
        <end position="156"/>
    </location>
</feature>
<dbReference type="RefSeq" id="WP_112270037.1">
    <property type="nucleotide sequence ID" value="NZ_SWMS01000002.1"/>
</dbReference>
<evidence type="ECO:0000313" key="3">
    <source>
        <dbReference type="EMBL" id="TKG72790.1"/>
    </source>
</evidence>
<proteinExistence type="predicted"/>
<keyword evidence="2" id="KW-0732">Signal</keyword>
<feature type="region of interest" description="Disordered" evidence="1">
    <location>
        <begin position="172"/>
        <end position="212"/>
    </location>
</feature>
<feature type="chain" id="PRO_5046878931" evidence="2">
    <location>
        <begin position="20"/>
        <end position="221"/>
    </location>
</feature>
<comment type="caution">
    <text evidence="3">The sequence shown here is derived from an EMBL/GenBank/DDBJ whole genome shotgun (WGS) entry which is preliminary data.</text>
</comment>
<evidence type="ECO:0000256" key="1">
    <source>
        <dbReference type="SAM" id="MobiDB-lite"/>
    </source>
</evidence>
<evidence type="ECO:0000256" key="2">
    <source>
        <dbReference type="SAM" id="SignalP"/>
    </source>
</evidence>
<keyword evidence="4" id="KW-1185">Reference proteome</keyword>
<feature type="signal peptide" evidence="2">
    <location>
        <begin position="1"/>
        <end position="19"/>
    </location>
</feature>
<gene>
    <name evidence="3" type="ORF">FCN18_06070</name>
</gene>
<feature type="compositionally biased region" description="Polar residues" evidence="1">
    <location>
        <begin position="174"/>
        <end position="184"/>
    </location>
</feature>
<accession>A0ABY2SA48</accession>
<dbReference type="SUPFAM" id="SSF56601">
    <property type="entry name" value="beta-lactamase/transpeptidase-like"/>
    <property type="match status" value="1"/>
</dbReference>
<protein>
    <submittedName>
        <fullName evidence="3">Beta-lactamase family protein</fullName>
    </submittedName>
</protein>
<dbReference type="Proteomes" id="UP000309992">
    <property type="component" value="Unassembled WGS sequence"/>
</dbReference>
<feature type="compositionally biased region" description="Polar residues" evidence="1">
    <location>
        <begin position="193"/>
        <end position="206"/>
    </location>
</feature>
<evidence type="ECO:0000313" key="4">
    <source>
        <dbReference type="Proteomes" id="UP000309992"/>
    </source>
</evidence>
<dbReference type="InterPro" id="IPR012338">
    <property type="entry name" value="Beta-lactam/transpept-like"/>
</dbReference>
<organism evidence="3 4">
    <name type="scientific">Prauserella endophytica</name>
    <dbReference type="NCBI Taxonomy" id="1592324"/>
    <lineage>
        <taxon>Bacteria</taxon>
        <taxon>Bacillati</taxon>
        <taxon>Actinomycetota</taxon>
        <taxon>Actinomycetes</taxon>
        <taxon>Pseudonocardiales</taxon>
        <taxon>Pseudonocardiaceae</taxon>
        <taxon>Prauserella</taxon>
        <taxon>Prauserella coralliicola group</taxon>
    </lineage>
</organism>
<sequence>MTRTTTRWLAGAVSGVPLAGTVPIAPAAAQENEDAGTQAVLDRHQGKAGPGAAVHAGRGAGWWTLAGGSADVGGDRAVTATGPFRAGSQTKTFTLLNHTAGLPDNASGATARPAGTCEPAALVRAAMDDSRVTGGARRDAHDGAFPPEHPDGYGLGKRSQYRSCGVVAWRHDGTSPTGHSSLTMATDDGRFASSMTSSNMNPQAPSSPGVADAALCEGECR</sequence>